<name>A0ABU6GSV1_9BACL</name>
<keyword evidence="3" id="KW-1185">Reference proteome</keyword>
<dbReference type="RefSeq" id="WP_326089083.1">
    <property type="nucleotide sequence ID" value="NZ_JARLKZ010000010.1"/>
</dbReference>
<evidence type="ECO:0000313" key="3">
    <source>
        <dbReference type="Proteomes" id="UP001344632"/>
    </source>
</evidence>
<dbReference type="PROSITE" id="PS50837">
    <property type="entry name" value="NACHT"/>
    <property type="match status" value="1"/>
</dbReference>
<dbReference type="Pfam" id="PF05729">
    <property type="entry name" value="NACHT"/>
    <property type="match status" value="1"/>
</dbReference>
<gene>
    <name evidence="2" type="ORF">P4H66_16140</name>
</gene>
<dbReference type="Gene3D" id="3.40.50.300">
    <property type="entry name" value="P-loop containing nucleotide triphosphate hydrolases"/>
    <property type="match status" value="1"/>
</dbReference>
<proteinExistence type="predicted"/>
<reference evidence="2 3" key="1">
    <citation type="submission" date="2023-03" db="EMBL/GenBank/DDBJ databases">
        <title>Bacillus Genome Sequencing.</title>
        <authorList>
            <person name="Dunlap C."/>
        </authorList>
    </citation>
    <scope>NUCLEOTIDE SEQUENCE [LARGE SCALE GENOMIC DNA]</scope>
    <source>
        <strain evidence="2 3">BD-525</strain>
    </source>
</reference>
<evidence type="ECO:0000313" key="2">
    <source>
        <dbReference type="EMBL" id="MEC0241361.1"/>
    </source>
</evidence>
<evidence type="ECO:0000259" key="1">
    <source>
        <dbReference type="PROSITE" id="PS50837"/>
    </source>
</evidence>
<sequence length="802" mass="94079">MDPISSTIVIPSIVNVSCSILVDLFKSYKKRTRAATLLKEVQQFITEFTDGELDSGSFINFLELPSTIRDFVDFINFCAYRSQISRKKKFILDKESFVEYLSEKAITYVKEEVGRILNIETLKKYFTQIINIIENKLIQGLDTEHVGMLYFVNNSLSETEKRILESLKSEKIIRQNKDFELIKNNYVNIIKKRNKMSHVYGIDELDLYSFYVFPRFYVSEPDESTPETMQRNKYKKRGGAIEWIDIFKESNMVSIIGGAGFGKSLFLKNLINKSNELNIHNPSNLIPIYCDLKQFKINSKNSPSYSIEDFLVDSMISNTGIDKRLISKEFLDYFLSEGRCLILFDALDEVEVEDRSDLNELISSFFEVTNKHNKIIITSRVQGFIPRTRIVCNVCPVDKDQIEEYLSKMVKLKQFNQQNIKEFIGQCDVLMESNFLSSLLTVSLLVQIFKAEKELPENKIDLYDKCVEYISKKREKDQKKSSFDFKLMSNILDNNISFEKLSWLARPNNIEIREDEIKKLLLDIHEDSYSSRNETRIAIDEFLKFCAQRTELYVAGNQDAHYKFFHRSFYEYFYSKCIINEYPNNEDLLNELLKFGIDSEMFELTIALLKKQNYDRFKCFVRIIYELLEKSDNFEEEELQFKFLKLCLMLDVSEQLQYCDKVYKLCFNEKKVLAKLQIGSTHNILLPLFKKVSTKIGRDLEKDTLLLYKEEILAAHLIKKIIKIKDLVRGVSLNFIFGALEFEIDRLNLLKLLDLYTLDELCSLMKNYIELHSGKEIILEKQIEKHMKTLNGEINRRQEDAG</sequence>
<dbReference type="SUPFAM" id="SSF52540">
    <property type="entry name" value="P-loop containing nucleoside triphosphate hydrolases"/>
    <property type="match status" value="1"/>
</dbReference>
<accession>A0ABU6GSV1</accession>
<comment type="caution">
    <text evidence="2">The sequence shown here is derived from an EMBL/GenBank/DDBJ whole genome shotgun (WGS) entry which is preliminary data.</text>
</comment>
<organism evidence="2 3">
    <name type="scientific">Paenibacillus dokdonensis</name>
    <dbReference type="NCBI Taxonomy" id="2567944"/>
    <lineage>
        <taxon>Bacteria</taxon>
        <taxon>Bacillati</taxon>
        <taxon>Bacillota</taxon>
        <taxon>Bacilli</taxon>
        <taxon>Bacillales</taxon>
        <taxon>Paenibacillaceae</taxon>
        <taxon>Paenibacillus</taxon>
    </lineage>
</organism>
<dbReference type="InterPro" id="IPR007111">
    <property type="entry name" value="NACHT_NTPase"/>
</dbReference>
<dbReference type="EMBL" id="JARLKZ010000010">
    <property type="protein sequence ID" value="MEC0241361.1"/>
    <property type="molecule type" value="Genomic_DNA"/>
</dbReference>
<feature type="domain" description="NACHT" evidence="1">
    <location>
        <begin position="251"/>
        <end position="380"/>
    </location>
</feature>
<protein>
    <submittedName>
        <fullName evidence="2">NACHT domain-containing protein</fullName>
    </submittedName>
</protein>
<dbReference type="InterPro" id="IPR027417">
    <property type="entry name" value="P-loop_NTPase"/>
</dbReference>
<dbReference type="Proteomes" id="UP001344632">
    <property type="component" value="Unassembled WGS sequence"/>
</dbReference>